<dbReference type="Gene3D" id="3.60.21.70">
    <property type="entry name" value="PhoD-like phosphatase"/>
    <property type="match status" value="1"/>
</dbReference>
<evidence type="ECO:0000313" key="4">
    <source>
        <dbReference type="Proteomes" id="UP001322277"/>
    </source>
</evidence>
<dbReference type="InterPro" id="IPR029052">
    <property type="entry name" value="Metallo-depent_PP-like"/>
</dbReference>
<dbReference type="InterPro" id="IPR038607">
    <property type="entry name" value="PhoD-like_sf"/>
</dbReference>
<dbReference type="InterPro" id="IPR018946">
    <property type="entry name" value="PhoD-like_MPP"/>
</dbReference>
<dbReference type="PANTHER" id="PTHR43606">
    <property type="entry name" value="PHOSPHATASE, PUTATIVE (AFU_ORTHOLOGUE AFUA_6G08710)-RELATED"/>
    <property type="match status" value="1"/>
</dbReference>
<dbReference type="PANTHER" id="PTHR43606:SF2">
    <property type="entry name" value="ALKALINE PHOSPHATASE FAMILY PROTEIN (AFU_ORTHOLOGUE AFUA_5G03860)"/>
    <property type="match status" value="1"/>
</dbReference>
<feature type="transmembrane region" description="Helical" evidence="1">
    <location>
        <begin position="6"/>
        <end position="26"/>
    </location>
</feature>
<dbReference type="RefSeq" id="XP_062775950.1">
    <property type="nucleotide sequence ID" value="XM_062919899.1"/>
</dbReference>
<evidence type="ECO:0000313" key="3">
    <source>
        <dbReference type="EMBL" id="WQF78726.1"/>
    </source>
</evidence>
<dbReference type="GeneID" id="87940243"/>
<keyword evidence="1" id="KW-1133">Transmembrane helix</keyword>
<evidence type="ECO:0000256" key="1">
    <source>
        <dbReference type="SAM" id="Phobius"/>
    </source>
</evidence>
<dbReference type="AlphaFoldDB" id="A0AAX4I5R5"/>
<dbReference type="EMBL" id="CP137306">
    <property type="protein sequence ID" value="WQF78726.1"/>
    <property type="molecule type" value="Genomic_DNA"/>
</dbReference>
<organism evidence="3 4">
    <name type="scientific">Colletotrichum destructivum</name>
    <dbReference type="NCBI Taxonomy" id="34406"/>
    <lineage>
        <taxon>Eukaryota</taxon>
        <taxon>Fungi</taxon>
        <taxon>Dikarya</taxon>
        <taxon>Ascomycota</taxon>
        <taxon>Pezizomycotina</taxon>
        <taxon>Sordariomycetes</taxon>
        <taxon>Hypocreomycetidae</taxon>
        <taxon>Glomerellales</taxon>
        <taxon>Glomerellaceae</taxon>
        <taxon>Colletotrichum</taxon>
        <taxon>Colletotrichum destructivum species complex</taxon>
    </lineage>
</organism>
<name>A0AAX4I5R5_9PEZI</name>
<feature type="transmembrane region" description="Helical" evidence="1">
    <location>
        <begin position="38"/>
        <end position="56"/>
    </location>
</feature>
<evidence type="ECO:0000259" key="2">
    <source>
        <dbReference type="Pfam" id="PF09423"/>
    </source>
</evidence>
<sequence length="563" mass="63372">MALDGVLDAILAVATLTLRATAILFTRFHPLGKRYLNRIYGSLALYIGGILLRLLLPTGPARSPKRRHPVLILLLGCVDRTSPLASFSTVVLNLLSLGAVWDFLYRGHFAHQSNELFFSRLGYVDETTARVVVRSPISPITYVEITWSPSLRSGDEPPRSTTISVAESNDYVGTFSLDGLEPDTEYTYGTNASHSGVFRTAAASPKRWSLISTSCIKPFYPYSPADHALRIRGLEHLDHYLATDPADMMLFLGDFIYIDLPVALGWTTEHYTTAYRQVYASPSWSPALRSLPWLHVYDDHEIINDWAANETGLYQSAMRPFWAYHGHANPASQFGLGETYYTFRRGDVSFFVLDTRRYRSAEALEDGPGKTMLGPAQLSDLQRWLRTEKAWKVVVSSVPFTRNWRGADAADSWAGYLWERDMVLDEMRQTDGVIILSGVSGVLSRLNGFQGVISATNPEVGFVQDRHEHATTVFPPNEKGGKAVIEFSTSPLNQFYEPFDRFHRQIEDTDVSVYSHPWGNSKFGKVSFDTSEPNRLKVKYDLVVDGGKVWDYVWEYTRSPVGF</sequence>
<dbReference type="KEGG" id="cdet:87940243"/>
<proteinExistence type="predicted"/>
<dbReference type="Pfam" id="PF09423">
    <property type="entry name" value="PhoD"/>
    <property type="match status" value="1"/>
</dbReference>
<keyword evidence="1" id="KW-0472">Membrane</keyword>
<reference evidence="4" key="1">
    <citation type="journal article" date="2023" name="bioRxiv">
        <title>Complete genome of the Medicago anthracnose fungus, Colletotrichum destructivum, reveals a mini-chromosome-like region within a core chromosome.</title>
        <authorList>
            <person name="Lapalu N."/>
            <person name="Simon A."/>
            <person name="Lu A."/>
            <person name="Plaumann P.-L."/>
            <person name="Amselem J."/>
            <person name="Pigne S."/>
            <person name="Auger A."/>
            <person name="Koch C."/>
            <person name="Dallery J.-F."/>
            <person name="O'Connell R.J."/>
        </authorList>
    </citation>
    <scope>NUCLEOTIDE SEQUENCE [LARGE SCALE GENOMIC DNA]</scope>
    <source>
        <strain evidence="4">CBS 520.97</strain>
    </source>
</reference>
<gene>
    <name evidence="3" type="ORF">CDEST_03740</name>
</gene>
<dbReference type="InterPro" id="IPR052900">
    <property type="entry name" value="Phospholipid_Metab_Enz"/>
</dbReference>
<dbReference type="Proteomes" id="UP001322277">
    <property type="component" value="Chromosome 2"/>
</dbReference>
<feature type="domain" description="PhoD-like phosphatase metallophosphatase" evidence="2">
    <location>
        <begin position="242"/>
        <end position="438"/>
    </location>
</feature>
<dbReference type="CDD" id="cd07389">
    <property type="entry name" value="MPP_PhoD"/>
    <property type="match status" value="1"/>
</dbReference>
<keyword evidence="1" id="KW-0812">Transmembrane</keyword>
<accession>A0AAX4I5R5</accession>
<protein>
    <submittedName>
        <fullName evidence="3">PhoD-like phosphatase, metallophosphatase domain, metallo-dependent phosphatase</fullName>
    </submittedName>
</protein>
<dbReference type="SUPFAM" id="SSF56300">
    <property type="entry name" value="Metallo-dependent phosphatases"/>
    <property type="match status" value="1"/>
</dbReference>
<keyword evidence="4" id="KW-1185">Reference proteome</keyword>